<name>A0A3L9MHX3_9FLAO</name>
<gene>
    <name evidence="1" type="ORF">EAH69_04820</name>
</gene>
<dbReference type="Proteomes" id="UP000275348">
    <property type="component" value="Unassembled WGS sequence"/>
</dbReference>
<reference evidence="1 2" key="1">
    <citation type="submission" date="2018-10" db="EMBL/GenBank/DDBJ databases">
        <authorList>
            <person name="Chen X."/>
        </authorList>
    </citation>
    <scope>NUCLEOTIDE SEQUENCE [LARGE SCALE GENOMIC DNA]</scope>
    <source>
        <strain evidence="1 2">YIM 102668</strain>
    </source>
</reference>
<comment type="caution">
    <text evidence="1">The sequence shown here is derived from an EMBL/GenBank/DDBJ whole genome shotgun (WGS) entry which is preliminary data.</text>
</comment>
<dbReference type="AlphaFoldDB" id="A0A3L9MHX3"/>
<organism evidence="1 2">
    <name type="scientific">Faecalibacter macacae</name>
    <dbReference type="NCBI Taxonomy" id="1859289"/>
    <lineage>
        <taxon>Bacteria</taxon>
        <taxon>Pseudomonadati</taxon>
        <taxon>Bacteroidota</taxon>
        <taxon>Flavobacteriia</taxon>
        <taxon>Flavobacteriales</taxon>
        <taxon>Weeksellaceae</taxon>
        <taxon>Faecalibacter</taxon>
    </lineage>
</organism>
<keyword evidence="2" id="KW-1185">Reference proteome</keyword>
<accession>A0A3L9MHX3</accession>
<proteinExistence type="predicted"/>
<dbReference type="EMBL" id="RDOJ01000004">
    <property type="protein sequence ID" value="RLZ11746.1"/>
    <property type="molecule type" value="Genomic_DNA"/>
</dbReference>
<protein>
    <submittedName>
        <fullName evidence="1">Uncharacterized protein</fullName>
    </submittedName>
</protein>
<evidence type="ECO:0000313" key="1">
    <source>
        <dbReference type="EMBL" id="RLZ11746.1"/>
    </source>
</evidence>
<sequence length="86" mass="10233">MKFLNQKVILKTFLGLKNPENVTEDSKNNYWILIGERGQIIEENNEYFPNRVLVQFEINLDDLNLYNHNPIKNTLWILISDLEINL</sequence>
<evidence type="ECO:0000313" key="2">
    <source>
        <dbReference type="Proteomes" id="UP000275348"/>
    </source>
</evidence>